<protein>
    <submittedName>
        <fullName evidence="2">Uncharacterized protein</fullName>
    </submittedName>
</protein>
<feature type="compositionally biased region" description="Acidic residues" evidence="1">
    <location>
        <begin position="110"/>
        <end position="125"/>
    </location>
</feature>
<evidence type="ECO:0000313" key="5">
    <source>
        <dbReference type="Proteomes" id="UP000233551"/>
    </source>
</evidence>
<reference evidence="3 5" key="3">
    <citation type="submission" date="2017-11" db="EMBL/GenBank/DDBJ databases">
        <title>De-novo sequencing of pomegranate (Punica granatum L.) genome.</title>
        <authorList>
            <person name="Akparov Z."/>
            <person name="Amiraslanov A."/>
            <person name="Hajiyeva S."/>
            <person name="Abbasov M."/>
            <person name="Kaur K."/>
            <person name="Hamwieh A."/>
            <person name="Solovyev V."/>
            <person name="Salamov A."/>
            <person name="Braich B."/>
            <person name="Kosarev P."/>
            <person name="Mahmoud A."/>
            <person name="Hajiyev E."/>
            <person name="Babayeva S."/>
            <person name="Izzatullayeva V."/>
            <person name="Mammadov A."/>
            <person name="Mammadov A."/>
            <person name="Sharifova S."/>
            <person name="Ojaghi J."/>
            <person name="Eynullazada K."/>
            <person name="Bayramov B."/>
            <person name="Abdulazimova A."/>
            <person name="Shahmuradov I."/>
        </authorList>
    </citation>
    <scope>NUCLEOTIDE SEQUENCE [LARGE SCALE GENOMIC DNA]</scope>
    <source>
        <strain evidence="3">AG2017</strain>
        <strain evidence="5">cv. AG2017</strain>
        <tissue evidence="3">Leaf</tissue>
    </source>
</reference>
<feature type="compositionally biased region" description="Polar residues" evidence="1">
    <location>
        <begin position="64"/>
        <end position="75"/>
    </location>
</feature>
<evidence type="ECO:0000256" key="1">
    <source>
        <dbReference type="SAM" id="MobiDB-lite"/>
    </source>
</evidence>
<feature type="region of interest" description="Disordered" evidence="1">
    <location>
        <begin position="1"/>
        <end position="134"/>
    </location>
</feature>
<dbReference type="EMBL" id="MTKT01002492">
    <property type="protein sequence ID" value="OWM78876.1"/>
    <property type="molecule type" value="Genomic_DNA"/>
</dbReference>
<gene>
    <name evidence="2" type="ORF">CDL15_Pgr003047</name>
    <name evidence="3" type="ORF">CRG98_047651</name>
</gene>
<evidence type="ECO:0000313" key="4">
    <source>
        <dbReference type="Proteomes" id="UP000197138"/>
    </source>
</evidence>
<proteinExistence type="predicted"/>
<dbReference type="Proteomes" id="UP000197138">
    <property type="component" value="Unassembled WGS sequence"/>
</dbReference>
<feature type="compositionally biased region" description="Basic and acidic residues" evidence="1">
    <location>
        <begin position="33"/>
        <end position="63"/>
    </location>
</feature>
<dbReference type="AlphaFoldDB" id="A0A218X2E1"/>
<accession>A0A218X2E1</accession>
<reference evidence="4" key="1">
    <citation type="journal article" date="2017" name="Plant J.">
        <title>The pomegranate (Punica granatum L.) genome and the genomics of punicalagin biosynthesis.</title>
        <authorList>
            <person name="Qin G."/>
            <person name="Xu C."/>
            <person name="Ming R."/>
            <person name="Tang H."/>
            <person name="Guyot R."/>
            <person name="Kramer E.M."/>
            <person name="Hu Y."/>
            <person name="Yi X."/>
            <person name="Qi Y."/>
            <person name="Xu X."/>
            <person name="Gao Z."/>
            <person name="Pan H."/>
            <person name="Jian J."/>
            <person name="Tian Y."/>
            <person name="Yue Z."/>
            <person name="Xu Y."/>
        </authorList>
    </citation>
    <scope>NUCLEOTIDE SEQUENCE [LARGE SCALE GENOMIC DNA]</scope>
    <source>
        <strain evidence="4">cv. Dabenzi</strain>
    </source>
</reference>
<evidence type="ECO:0000313" key="2">
    <source>
        <dbReference type="EMBL" id="OWM78876.1"/>
    </source>
</evidence>
<dbReference type="Proteomes" id="UP000233551">
    <property type="component" value="Unassembled WGS sequence"/>
</dbReference>
<name>A0A218X2E1_PUNGR</name>
<keyword evidence="5" id="KW-1185">Reference proteome</keyword>
<organism evidence="2 4">
    <name type="scientific">Punica granatum</name>
    <name type="common">Pomegranate</name>
    <dbReference type="NCBI Taxonomy" id="22663"/>
    <lineage>
        <taxon>Eukaryota</taxon>
        <taxon>Viridiplantae</taxon>
        <taxon>Streptophyta</taxon>
        <taxon>Embryophyta</taxon>
        <taxon>Tracheophyta</taxon>
        <taxon>Spermatophyta</taxon>
        <taxon>Magnoliopsida</taxon>
        <taxon>eudicotyledons</taxon>
        <taxon>Gunneridae</taxon>
        <taxon>Pentapetalae</taxon>
        <taxon>rosids</taxon>
        <taxon>malvids</taxon>
        <taxon>Myrtales</taxon>
        <taxon>Lythraceae</taxon>
        <taxon>Punica</taxon>
    </lineage>
</organism>
<comment type="caution">
    <text evidence="2">The sequence shown here is derived from an EMBL/GenBank/DDBJ whole genome shotgun (WGS) entry which is preliminary data.</text>
</comment>
<feature type="compositionally biased region" description="Low complexity" evidence="1">
    <location>
        <begin position="90"/>
        <end position="100"/>
    </location>
</feature>
<reference evidence="2" key="2">
    <citation type="submission" date="2017-06" db="EMBL/GenBank/DDBJ databases">
        <title>The pomegranate genome and the genomics of punicalagin biosynthesis.</title>
        <authorList>
            <person name="Xu C."/>
        </authorList>
    </citation>
    <scope>NUCLEOTIDE SEQUENCE [LARGE SCALE GENOMIC DNA]</scope>
    <source>
        <tissue evidence="2">Fresh leaf</tissue>
    </source>
</reference>
<evidence type="ECO:0000313" key="3">
    <source>
        <dbReference type="EMBL" id="PKI31933.1"/>
    </source>
</evidence>
<dbReference type="EMBL" id="PGOL01008199">
    <property type="protein sequence ID" value="PKI31933.1"/>
    <property type="molecule type" value="Genomic_DNA"/>
</dbReference>
<sequence>MSESSPTQVEPPPVLSAPESDPVETSPVPATDKPADEDSRVTKRRRNCPESLDKFQEYSESYRDQQSFTFDTSAAPTPEFTPKFGSFKLPAAPEQEPGPGEEQKVQVSSDSEEATAESRQEEEEAAAANGITGN</sequence>